<evidence type="ECO:0000313" key="5">
    <source>
        <dbReference type="Proteomes" id="UP001295740"/>
    </source>
</evidence>
<proteinExistence type="inferred from homology"/>
<dbReference type="Gene3D" id="3.40.50.720">
    <property type="entry name" value="NAD(P)-binding Rossmann-like Domain"/>
    <property type="match status" value="1"/>
</dbReference>
<accession>A0AAI8VWY6</accession>
<keyword evidence="2" id="KW-0521">NADP</keyword>
<evidence type="ECO:0000259" key="3">
    <source>
        <dbReference type="Pfam" id="PF05368"/>
    </source>
</evidence>
<gene>
    <name evidence="4" type="ORF">KHLLAP_LOCUS13062</name>
</gene>
<dbReference type="Pfam" id="PF05368">
    <property type="entry name" value="NmrA"/>
    <property type="match status" value="1"/>
</dbReference>
<dbReference type="InterPro" id="IPR051164">
    <property type="entry name" value="NmrA-like_oxidored"/>
</dbReference>
<dbReference type="EMBL" id="CAUWAG010000020">
    <property type="protein sequence ID" value="CAJ2512594.1"/>
    <property type="molecule type" value="Genomic_DNA"/>
</dbReference>
<dbReference type="Gene3D" id="3.90.25.10">
    <property type="entry name" value="UDP-galactose 4-epimerase, domain 1"/>
    <property type="match status" value="1"/>
</dbReference>
<comment type="similarity">
    <text evidence="1">Belongs to the NmrA-type oxidoreductase family.</text>
</comment>
<dbReference type="Proteomes" id="UP001295740">
    <property type="component" value="Unassembled WGS sequence"/>
</dbReference>
<protein>
    <submittedName>
        <fullName evidence="4">Uu.00g007130.m01.CDS01</fullName>
    </submittedName>
</protein>
<evidence type="ECO:0000313" key="4">
    <source>
        <dbReference type="EMBL" id="CAJ2512594.1"/>
    </source>
</evidence>
<comment type="caution">
    <text evidence="4">The sequence shown here is derived from an EMBL/GenBank/DDBJ whole genome shotgun (WGS) entry which is preliminary data.</text>
</comment>
<dbReference type="PANTHER" id="PTHR42748:SF29">
    <property type="entry name" value="NMRA-LIKE DOMAIN-CONTAINING PROTEIN"/>
    <property type="match status" value="1"/>
</dbReference>
<dbReference type="AlphaFoldDB" id="A0AAI8VWY6"/>
<evidence type="ECO:0000256" key="1">
    <source>
        <dbReference type="ARBA" id="ARBA00006328"/>
    </source>
</evidence>
<dbReference type="PANTHER" id="PTHR42748">
    <property type="entry name" value="NITROGEN METABOLITE REPRESSION PROTEIN NMRA FAMILY MEMBER"/>
    <property type="match status" value="1"/>
</dbReference>
<organism evidence="4 5">
    <name type="scientific">Anthostomella pinea</name>
    <dbReference type="NCBI Taxonomy" id="933095"/>
    <lineage>
        <taxon>Eukaryota</taxon>
        <taxon>Fungi</taxon>
        <taxon>Dikarya</taxon>
        <taxon>Ascomycota</taxon>
        <taxon>Pezizomycotina</taxon>
        <taxon>Sordariomycetes</taxon>
        <taxon>Xylariomycetidae</taxon>
        <taxon>Xylariales</taxon>
        <taxon>Xylariaceae</taxon>
        <taxon>Anthostomella</taxon>
    </lineage>
</organism>
<reference evidence="4" key="1">
    <citation type="submission" date="2023-10" db="EMBL/GenBank/DDBJ databases">
        <authorList>
            <person name="Hackl T."/>
        </authorList>
    </citation>
    <scope>NUCLEOTIDE SEQUENCE</scope>
</reference>
<dbReference type="InterPro" id="IPR008030">
    <property type="entry name" value="NmrA-like"/>
</dbReference>
<dbReference type="SUPFAM" id="SSF51735">
    <property type="entry name" value="NAD(P)-binding Rossmann-fold domains"/>
    <property type="match status" value="1"/>
</dbReference>
<sequence>MATAKKIIAVVGATGIQGSSVAHAFLASPDKWHVRCLTRHPSSTKAQELAKLGCEVVQADLTDQASLSRAFDGAHAIFVNTDFWAPYRSSVTSGVSSDESCKIGHEVEVAHGKNAAIVAAGVPTLERFVYSALGPMNRASNGKYPQSHHWETKAAIVDYIEAEHPELARKMATIYIGAYTTNNLLVPKLDSSTGEYSVLLPCKPTTRFPIIDTAESTGIFVKALVEGEQPNTKLLAYDSYLSVEQIIQAWSNVTGKQAKLVEGTVEEMHEMTRLPLEVLVAPAFIEEYGYTAGVSGVIEPPQLKTKVQTRGYEDWLRTRDMEELLGENKVVI</sequence>
<keyword evidence="5" id="KW-1185">Reference proteome</keyword>
<dbReference type="InterPro" id="IPR036291">
    <property type="entry name" value="NAD(P)-bd_dom_sf"/>
</dbReference>
<name>A0AAI8VWY6_9PEZI</name>
<dbReference type="GO" id="GO:0005634">
    <property type="term" value="C:nucleus"/>
    <property type="evidence" value="ECO:0007669"/>
    <property type="project" value="TreeGrafter"/>
</dbReference>
<evidence type="ECO:0000256" key="2">
    <source>
        <dbReference type="ARBA" id="ARBA00022857"/>
    </source>
</evidence>
<feature type="domain" description="NmrA-like" evidence="3">
    <location>
        <begin position="5"/>
        <end position="277"/>
    </location>
</feature>